<name>A0A3E3E7H2_9FIRM</name>
<gene>
    <name evidence="2" type="ORF">DXB93_17885</name>
</gene>
<organism evidence="2 3">
    <name type="scientific">Thomasclavelia ramosa</name>
    <dbReference type="NCBI Taxonomy" id="1547"/>
    <lineage>
        <taxon>Bacteria</taxon>
        <taxon>Bacillati</taxon>
        <taxon>Bacillota</taxon>
        <taxon>Erysipelotrichia</taxon>
        <taxon>Erysipelotrichales</taxon>
        <taxon>Coprobacillaceae</taxon>
        <taxon>Thomasclavelia</taxon>
    </lineage>
</organism>
<accession>A0A3E3E7H2</accession>
<dbReference type="EMBL" id="QUSL01000054">
    <property type="protein sequence ID" value="RGD77618.1"/>
    <property type="molecule type" value="Genomic_DNA"/>
</dbReference>
<keyword evidence="1" id="KW-0732">Signal</keyword>
<protein>
    <submittedName>
        <fullName evidence="2">Uncharacterized protein</fullName>
    </submittedName>
</protein>
<comment type="caution">
    <text evidence="2">The sequence shown here is derived from an EMBL/GenBank/DDBJ whole genome shotgun (WGS) entry which is preliminary data.</text>
</comment>
<evidence type="ECO:0000313" key="3">
    <source>
        <dbReference type="Proteomes" id="UP000261032"/>
    </source>
</evidence>
<evidence type="ECO:0000313" key="2">
    <source>
        <dbReference type="EMBL" id="RGD77618.1"/>
    </source>
</evidence>
<evidence type="ECO:0000256" key="1">
    <source>
        <dbReference type="SAM" id="SignalP"/>
    </source>
</evidence>
<reference evidence="2 3" key="1">
    <citation type="submission" date="2018-08" db="EMBL/GenBank/DDBJ databases">
        <title>A genome reference for cultivated species of the human gut microbiota.</title>
        <authorList>
            <person name="Zou Y."/>
            <person name="Xue W."/>
            <person name="Luo G."/>
        </authorList>
    </citation>
    <scope>NUCLEOTIDE SEQUENCE [LARGE SCALE GENOMIC DNA]</scope>
    <source>
        <strain evidence="2 3">OM06-4</strain>
    </source>
</reference>
<feature type="chain" id="PRO_5017733242" evidence="1">
    <location>
        <begin position="23"/>
        <end position="197"/>
    </location>
</feature>
<proteinExistence type="predicted"/>
<feature type="signal peptide" evidence="1">
    <location>
        <begin position="1"/>
        <end position="22"/>
    </location>
</feature>
<dbReference type="AlphaFoldDB" id="A0A3E3E7H2"/>
<dbReference type="Proteomes" id="UP000261032">
    <property type="component" value="Unassembled WGS sequence"/>
</dbReference>
<dbReference type="RefSeq" id="WP_117582615.1">
    <property type="nucleotide sequence ID" value="NZ_QUSL01000054.1"/>
</dbReference>
<sequence length="197" mass="22764">MKKILLVFTILLTSLKVTSIYALENNTSYNFAEHIQVLDNLNRTYETGFHIYNEDEFYTNEYDKLLNTNFEEYLELISNIEPIDLYNQCLSVINTPTYVDTNIEQLVNRSTLATKTKYFNENLNKMTLKYKYSGDKFDTGYKPTATVSKVGTINYFEMSSYTGSFKNSNKTYAVVAKGKIVTYVGLVNKSFTINFNL</sequence>